<protein>
    <submittedName>
        <fullName evidence="1">Exonuclease domain-containing protein</fullName>
    </submittedName>
</protein>
<dbReference type="GO" id="GO:0004527">
    <property type="term" value="F:exonuclease activity"/>
    <property type="evidence" value="ECO:0007669"/>
    <property type="project" value="UniProtKB-KW"/>
</dbReference>
<gene>
    <name evidence="1" type="ORF">HaLaN_01850</name>
</gene>
<dbReference type="InterPro" id="IPR012337">
    <property type="entry name" value="RNaseH-like_sf"/>
</dbReference>
<evidence type="ECO:0000313" key="2">
    <source>
        <dbReference type="Proteomes" id="UP000485058"/>
    </source>
</evidence>
<name>A0A699YA87_HAELA</name>
<dbReference type="EMBL" id="BLLF01000074">
    <property type="protein sequence ID" value="GFH07097.1"/>
    <property type="molecule type" value="Genomic_DNA"/>
</dbReference>
<keyword evidence="1" id="KW-0540">Nuclease</keyword>
<dbReference type="SUPFAM" id="SSF53098">
    <property type="entry name" value="Ribonuclease H-like"/>
    <property type="match status" value="1"/>
</dbReference>
<keyword evidence="2" id="KW-1185">Reference proteome</keyword>
<evidence type="ECO:0000313" key="1">
    <source>
        <dbReference type="EMBL" id="GFH07097.1"/>
    </source>
</evidence>
<dbReference type="GO" id="GO:0003676">
    <property type="term" value="F:nucleic acid binding"/>
    <property type="evidence" value="ECO:0007669"/>
    <property type="project" value="InterPro"/>
</dbReference>
<dbReference type="InterPro" id="IPR036397">
    <property type="entry name" value="RNaseH_sf"/>
</dbReference>
<sequence length="109" mass="12095">MYPDLAALGLGDWRPQHWYDTLTTPAFQARGGNARSLRRLAEQHLGLKGLHEPGKRHSAVEDARVLMQLYCRVALPSLPGLAGDDYDSLVALYTRQLLAAAPRQLDQDS</sequence>
<dbReference type="Proteomes" id="UP000485058">
    <property type="component" value="Unassembled WGS sequence"/>
</dbReference>
<reference evidence="1 2" key="1">
    <citation type="submission" date="2020-02" db="EMBL/GenBank/DDBJ databases">
        <title>Draft genome sequence of Haematococcus lacustris strain NIES-144.</title>
        <authorList>
            <person name="Morimoto D."/>
            <person name="Nakagawa S."/>
            <person name="Yoshida T."/>
            <person name="Sawayama S."/>
        </authorList>
    </citation>
    <scope>NUCLEOTIDE SEQUENCE [LARGE SCALE GENOMIC DNA]</scope>
    <source>
        <strain evidence="1 2">NIES-144</strain>
    </source>
</reference>
<keyword evidence="1" id="KW-0269">Exonuclease</keyword>
<keyword evidence="1" id="KW-0378">Hydrolase</keyword>
<dbReference type="AlphaFoldDB" id="A0A699YA87"/>
<organism evidence="1 2">
    <name type="scientific">Haematococcus lacustris</name>
    <name type="common">Green alga</name>
    <name type="synonym">Haematococcus pluvialis</name>
    <dbReference type="NCBI Taxonomy" id="44745"/>
    <lineage>
        <taxon>Eukaryota</taxon>
        <taxon>Viridiplantae</taxon>
        <taxon>Chlorophyta</taxon>
        <taxon>core chlorophytes</taxon>
        <taxon>Chlorophyceae</taxon>
        <taxon>CS clade</taxon>
        <taxon>Chlamydomonadales</taxon>
        <taxon>Haematococcaceae</taxon>
        <taxon>Haematococcus</taxon>
    </lineage>
</organism>
<dbReference type="Gene3D" id="3.30.420.10">
    <property type="entry name" value="Ribonuclease H-like superfamily/Ribonuclease H"/>
    <property type="match status" value="1"/>
</dbReference>
<comment type="caution">
    <text evidence="1">The sequence shown here is derived from an EMBL/GenBank/DDBJ whole genome shotgun (WGS) entry which is preliminary data.</text>
</comment>
<accession>A0A699YA87</accession>
<proteinExistence type="predicted"/>